<dbReference type="PANTHER" id="PTHR11533:SF301">
    <property type="entry name" value="AMINOPEPTIDASE"/>
    <property type="match status" value="1"/>
</dbReference>
<dbReference type="Pfam" id="PF01433">
    <property type="entry name" value="Peptidase_M1"/>
    <property type="match status" value="1"/>
</dbReference>
<keyword evidence="5" id="KW-1003">Cell membrane</keyword>
<feature type="domain" description="Peptidase M1 membrane alanine aminopeptidase" evidence="22">
    <location>
        <begin position="256"/>
        <end position="467"/>
    </location>
</feature>
<keyword evidence="7 20" id="KW-0645">Protease</keyword>
<feature type="active site" description="Proton acceptor" evidence="17">
    <location>
        <position position="330"/>
    </location>
</feature>
<dbReference type="PRINTS" id="PR00756">
    <property type="entry name" value="ALADIPTASE"/>
</dbReference>
<keyword evidence="11 18" id="KW-0862">Zinc</keyword>
<keyword evidence="12 20" id="KW-0482">Metalloprotease</keyword>
<evidence type="ECO:0000256" key="1">
    <source>
        <dbReference type="ARBA" id="ARBA00000098"/>
    </source>
</evidence>
<dbReference type="Gene3D" id="2.60.40.1730">
    <property type="entry name" value="tricorn interacting facor f3 domain"/>
    <property type="match status" value="1"/>
</dbReference>
<protein>
    <recommendedName>
        <fullName evidence="20">Aminopeptidase</fullName>
        <ecNumber evidence="20">3.4.11.-</ecNumber>
    </recommendedName>
</protein>
<feature type="chain" id="PRO_5003125406" description="Aminopeptidase" evidence="21">
    <location>
        <begin position="19"/>
        <end position="922"/>
    </location>
</feature>
<dbReference type="FunFam" id="1.25.50.20:FF:000001">
    <property type="entry name" value="Aminopeptidase"/>
    <property type="match status" value="1"/>
</dbReference>
<dbReference type="EMBL" id="HM012708">
    <property type="protein sequence ID" value="ADI48182.1"/>
    <property type="molecule type" value="mRNA"/>
</dbReference>
<dbReference type="GO" id="GO:0042277">
    <property type="term" value="F:peptide binding"/>
    <property type="evidence" value="ECO:0007669"/>
    <property type="project" value="TreeGrafter"/>
</dbReference>
<evidence type="ECO:0000256" key="2">
    <source>
        <dbReference type="ARBA" id="ARBA00004609"/>
    </source>
</evidence>
<keyword evidence="4 20" id="KW-0031">Aminopeptidase</keyword>
<name>D9HP34_CHRTR</name>
<dbReference type="Pfam" id="PF11838">
    <property type="entry name" value="ERAP1_C"/>
    <property type="match status" value="1"/>
</dbReference>
<evidence type="ECO:0000256" key="19">
    <source>
        <dbReference type="PIRSR" id="PIRSR634016-4"/>
    </source>
</evidence>
<dbReference type="GO" id="GO:0016285">
    <property type="term" value="F:alanyl aminopeptidase activity"/>
    <property type="evidence" value="ECO:0007669"/>
    <property type="project" value="UniProtKB-EC"/>
</dbReference>
<keyword evidence="20" id="KW-1133">Transmembrane helix</keyword>
<evidence type="ECO:0000256" key="18">
    <source>
        <dbReference type="PIRSR" id="PIRSR634016-3"/>
    </source>
</evidence>
<evidence type="ECO:0000256" key="15">
    <source>
        <dbReference type="ARBA" id="ARBA00023180"/>
    </source>
</evidence>
<dbReference type="InterPro" id="IPR050344">
    <property type="entry name" value="Peptidase_M1_aminopeptidases"/>
</dbReference>
<evidence type="ECO:0000256" key="11">
    <source>
        <dbReference type="ARBA" id="ARBA00022833"/>
    </source>
</evidence>
<dbReference type="Gene3D" id="1.10.390.10">
    <property type="entry name" value="Neutral Protease Domain 2"/>
    <property type="match status" value="1"/>
</dbReference>
<feature type="signal peptide" evidence="21">
    <location>
        <begin position="1"/>
        <end position="18"/>
    </location>
</feature>
<evidence type="ECO:0000256" key="8">
    <source>
        <dbReference type="ARBA" id="ARBA00022723"/>
    </source>
</evidence>
<evidence type="ECO:0000256" key="10">
    <source>
        <dbReference type="ARBA" id="ARBA00022801"/>
    </source>
</evidence>
<feature type="transmembrane region" description="Helical" evidence="20">
    <location>
        <begin position="905"/>
        <end position="921"/>
    </location>
</feature>
<evidence type="ECO:0000256" key="12">
    <source>
        <dbReference type="ARBA" id="ARBA00023049"/>
    </source>
</evidence>
<keyword evidence="15" id="KW-0325">Glycoprotein</keyword>
<comment type="subcellular location">
    <subcellularLocation>
        <location evidence="2">Cell membrane</location>
        <topology evidence="2">Lipid-anchor</topology>
        <topology evidence="2">GPI-anchor</topology>
    </subcellularLocation>
</comment>
<evidence type="ECO:0000259" key="22">
    <source>
        <dbReference type="Pfam" id="PF01433"/>
    </source>
</evidence>
<evidence type="ECO:0000313" key="25">
    <source>
        <dbReference type="EMBL" id="ADI48182.1"/>
    </source>
</evidence>
<evidence type="ECO:0000256" key="5">
    <source>
        <dbReference type="ARBA" id="ARBA00022475"/>
    </source>
</evidence>
<keyword evidence="13 20" id="KW-0472">Membrane</keyword>
<dbReference type="GO" id="GO:0043171">
    <property type="term" value="P:peptide catabolic process"/>
    <property type="evidence" value="ECO:0007669"/>
    <property type="project" value="TreeGrafter"/>
</dbReference>
<dbReference type="GO" id="GO:0008270">
    <property type="term" value="F:zinc ion binding"/>
    <property type="evidence" value="ECO:0007669"/>
    <property type="project" value="UniProtKB-UniRule"/>
</dbReference>
<dbReference type="EC" id="3.4.11.-" evidence="20"/>
<dbReference type="InterPro" id="IPR034016">
    <property type="entry name" value="M1_APN-typ"/>
</dbReference>
<accession>D9HP34</accession>
<comment type="cofactor">
    <cofactor evidence="18 20">
        <name>Zn(2+)</name>
        <dbReference type="ChEBI" id="CHEBI:29105"/>
    </cofactor>
    <text evidence="18 20">Binds 1 zinc ion per subunit.</text>
</comment>
<dbReference type="Gene3D" id="1.25.50.20">
    <property type="match status" value="1"/>
</dbReference>
<keyword evidence="20" id="KW-0812">Transmembrane</keyword>
<evidence type="ECO:0000256" key="7">
    <source>
        <dbReference type="ARBA" id="ARBA00022670"/>
    </source>
</evidence>
<comment type="catalytic activity">
    <reaction evidence="1">
        <text>Release of an N-terminal amino acid, Xaa-|-Yaa- from a peptide, amide or arylamide. Xaa is preferably Ala, but may be most amino acids including Pro (slow action). When a terminal hydrophobic residue is followed by a prolyl residue, the two may be released as an intact Xaa-Pro dipeptide.</text>
        <dbReference type="EC" id="3.4.11.2"/>
    </reaction>
</comment>
<dbReference type="InterPro" id="IPR001930">
    <property type="entry name" value="Peptidase_M1"/>
</dbReference>
<dbReference type="FunFam" id="2.60.40.1910:FF:000008">
    <property type="entry name" value="Aminopeptidase"/>
    <property type="match status" value="1"/>
</dbReference>
<feature type="binding site" evidence="18">
    <location>
        <position position="333"/>
    </location>
    <ligand>
        <name>Zn(2+)</name>
        <dbReference type="ChEBI" id="CHEBI:29105"/>
        <note>catalytic</note>
    </ligand>
</feature>
<dbReference type="GO" id="GO:0005737">
    <property type="term" value="C:cytoplasm"/>
    <property type="evidence" value="ECO:0007669"/>
    <property type="project" value="TreeGrafter"/>
</dbReference>
<evidence type="ECO:0000259" key="24">
    <source>
        <dbReference type="Pfam" id="PF17900"/>
    </source>
</evidence>
<evidence type="ECO:0000256" key="17">
    <source>
        <dbReference type="PIRSR" id="PIRSR634016-1"/>
    </source>
</evidence>
<dbReference type="GO" id="GO:0006508">
    <property type="term" value="P:proteolysis"/>
    <property type="evidence" value="ECO:0007669"/>
    <property type="project" value="UniProtKB-KW"/>
</dbReference>
<evidence type="ECO:0000256" key="20">
    <source>
        <dbReference type="RuleBase" id="RU364040"/>
    </source>
</evidence>
<evidence type="ECO:0000256" key="4">
    <source>
        <dbReference type="ARBA" id="ARBA00022438"/>
    </source>
</evidence>
<dbReference type="InterPro" id="IPR024571">
    <property type="entry name" value="ERAP1-like_C_dom"/>
</dbReference>
<feature type="domain" description="Aminopeptidase N-like N-terminal" evidence="24">
    <location>
        <begin position="33"/>
        <end position="218"/>
    </location>
</feature>
<evidence type="ECO:0000256" key="6">
    <source>
        <dbReference type="ARBA" id="ARBA00022622"/>
    </source>
</evidence>
<dbReference type="InterPro" id="IPR042097">
    <property type="entry name" value="Aminopeptidase_N-like_N_sf"/>
</dbReference>
<dbReference type="PANTHER" id="PTHR11533">
    <property type="entry name" value="PROTEASE M1 ZINC METALLOPROTEASE"/>
    <property type="match status" value="1"/>
</dbReference>
<dbReference type="SUPFAM" id="SSF63737">
    <property type="entry name" value="Leukotriene A4 hydrolase N-terminal domain"/>
    <property type="match status" value="1"/>
</dbReference>
<dbReference type="InterPro" id="IPR027268">
    <property type="entry name" value="Peptidase_M4/M1_CTD_sf"/>
</dbReference>
<keyword evidence="9 21" id="KW-0732">Signal</keyword>
<dbReference type="FunFam" id="2.60.40.1730:FF:000013">
    <property type="entry name" value="Aminopeptidase"/>
    <property type="match status" value="1"/>
</dbReference>
<evidence type="ECO:0000259" key="23">
    <source>
        <dbReference type="Pfam" id="PF11838"/>
    </source>
</evidence>
<dbReference type="InterPro" id="IPR045357">
    <property type="entry name" value="Aminopeptidase_N-like_N"/>
</dbReference>
<evidence type="ECO:0000256" key="21">
    <source>
        <dbReference type="SAM" id="SignalP"/>
    </source>
</evidence>
<keyword evidence="6" id="KW-0336">GPI-anchor</keyword>
<keyword evidence="8 18" id="KW-0479">Metal-binding</keyword>
<evidence type="ECO:0000256" key="13">
    <source>
        <dbReference type="ARBA" id="ARBA00023136"/>
    </source>
</evidence>
<comment type="similarity">
    <text evidence="3 20">Belongs to the peptidase M1 family.</text>
</comment>
<dbReference type="GO" id="GO:0005886">
    <property type="term" value="C:plasma membrane"/>
    <property type="evidence" value="ECO:0007669"/>
    <property type="project" value="UniProtKB-SubCell"/>
</dbReference>
<evidence type="ECO:0000256" key="3">
    <source>
        <dbReference type="ARBA" id="ARBA00010136"/>
    </source>
</evidence>
<feature type="binding site" evidence="18">
    <location>
        <position position="352"/>
    </location>
    <ligand>
        <name>Zn(2+)</name>
        <dbReference type="ChEBI" id="CHEBI:29105"/>
        <note>catalytic</note>
    </ligand>
</feature>
<evidence type="ECO:0000256" key="9">
    <source>
        <dbReference type="ARBA" id="ARBA00022729"/>
    </source>
</evidence>
<evidence type="ECO:0000256" key="16">
    <source>
        <dbReference type="ARBA" id="ARBA00023288"/>
    </source>
</evidence>
<dbReference type="SUPFAM" id="SSF55486">
    <property type="entry name" value="Metalloproteases ('zincins'), catalytic domain"/>
    <property type="match status" value="1"/>
</dbReference>
<evidence type="ECO:0000256" key="14">
    <source>
        <dbReference type="ARBA" id="ARBA00023157"/>
    </source>
</evidence>
<proteinExistence type="evidence at transcript level"/>
<dbReference type="InterPro" id="IPR014782">
    <property type="entry name" value="Peptidase_M1_dom"/>
</dbReference>
<dbReference type="GO" id="GO:0070006">
    <property type="term" value="F:metalloaminopeptidase activity"/>
    <property type="evidence" value="ECO:0007669"/>
    <property type="project" value="TreeGrafter"/>
</dbReference>
<dbReference type="AlphaFoldDB" id="D9HP34"/>
<dbReference type="CDD" id="cd09601">
    <property type="entry name" value="M1_APN-Q_like"/>
    <property type="match status" value="1"/>
</dbReference>
<dbReference type="GO" id="GO:0098552">
    <property type="term" value="C:side of membrane"/>
    <property type="evidence" value="ECO:0007669"/>
    <property type="project" value="UniProtKB-KW"/>
</dbReference>
<reference evidence="25" key="1">
    <citation type="journal article" date="2011" name="Insect Mol. Biol.">
        <title>Molecular characterization of three genes encoding aminopeptidases N in the poplar leaf beetle Chrysomela tremulae.</title>
        <authorList>
            <person name="van Munster M."/>
            <person name="le Gleuher M."/>
            <person name="Pauchet Y."/>
            <person name="Augustin S."/>
            <person name="Courtin C."/>
            <person name="Amichot M."/>
            <person name="Ffrench-Constant R.H."/>
            <person name="Pauron D."/>
        </authorList>
    </citation>
    <scope>NUCLEOTIDE SEQUENCE</scope>
</reference>
<keyword evidence="14" id="KW-1015">Disulfide bond</keyword>
<dbReference type="Gene3D" id="2.60.40.1910">
    <property type="match status" value="1"/>
</dbReference>
<dbReference type="GO" id="GO:0005615">
    <property type="term" value="C:extracellular space"/>
    <property type="evidence" value="ECO:0007669"/>
    <property type="project" value="TreeGrafter"/>
</dbReference>
<sequence>MRHLPLVTLTLLLGTVKGTDPYKGYRLPDTQIPSKYEIDLSLSDTVFKGNETFFNGSVMITFQVTENTNEIKLHSAVTIHNVKLLPTNEIILNHTSNSTTEILTIPLTTTLNISTNYALAIQYTGQLDTSNMLGFYRSQYVDSAGTTQYLVTTQFESTNARKAFPCFDEPKYKATYVLTITYPKDLQAISNTPINSDVTRDGYKTTIFTETPLMSTYLVAFTVSGFSCTSGENIDTNVTHQVCSRPETASDRNLAAEYGTKIMNALEEHFGYKYQNMNIGKMDQLAIPDFDAGAMENWGMVTYKESALLYNMNHTPNLMKQRVIAVIAHEFTHMWFGNLVTLDWWDYTFLNEGFARYFQYFILTKIPELVGYEMNEQFVIEQQQTAFLVDASTSSDSLTSKAATPSEISSKFGSISYNKGASIIRMLASFMGSDNFTNSLKQYLSQNAYATSVPEKLWNVMSNYTLSDNLPSNVSFLEVIDNWSNKAGFPLITASKNGTDVILTQKRFLYFDTDNTQWYVPISYTLSKDENKFENISTNIWLQPNTTQVIKNVLGSNEWIILNNKASAYYRVNYDTSLWERIRMVLNSNHTLIDKINRAQIVDDTLNLARSNEIRYSEAFQTLDYLRNETCYYPWYSAIEGFNYLLMRLGENSVLSNRVKSRILYLMASVKKNLSLSDVTDEEHIHTLKLQKVMAVACKLGDENCVRVSKERFLGYKNGSVSIDKNVRSIVYCNALRYSDDIESDWEYLWNRLSETSQANEISNLITALGCTDSTKYLRYYLEQSVNASSGIRIQDLPQLWASVYSSSTKGLEVAFDFLSENHSQIYAYFSKASSLLPAIVERFTSDAQLQKLQTFINRQSTNSSIRATAEGALDKARINFKWVSDKKEDLERHFGISSASSSGITIYTMLSSIVILMVFFN</sequence>
<keyword evidence="16" id="KW-0449">Lipoprotein</keyword>
<dbReference type="Pfam" id="PF17900">
    <property type="entry name" value="Peptidase_M1_N"/>
    <property type="match status" value="1"/>
</dbReference>
<feature type="domain" description="ERAP1-like C-terminal" evidence="23">
    <location>
        <begin position="559"/>
        <end position="877"/>
    </location>
</feature>
<dbReference type="FunFam" id="1.10.390.10:FF:000013">
    <property type="entry name" value="Aminopeptidase N"/>
    <property type="match status" value="1"/>
</dbReference>
<keyword evidence="10 20" id="KW-0378">Hydrolase</keyword>
<feature type="binding site" evidence="18">
    <location>
        <position position="329"/>
    </location>
    <ligand>
        <name>Zn(2+)</name>
        <dbReference type="ChEBI" id="CHEBI:29105"/>
        <note>catalytic</note>
    </ligand>
</feature>
<organism evidence="25">
    <name type="scientific">Chrysomela tremula</name>
    <name type="common">Leaf beetle</name>
    <dbReference type="NCBI Taxonomy" id="63687"/>
    <lineage>
        <taxon>Eukaryota</taxon>
        <taxon>Metazoa</taxon>
        <taxon>Ecdysozoa</taxon>
        <taxon>Arthropoda</taxon>
        <taxon>Hexapoda</taxon>
        <taxon>Insecta</taxon>
        <taxon>Pterygota</taxon>
        <taxon>Neoptera</taxon>
        <taxon>Endopterygota</taxon>
        <taxon>Coleoptera</taxon>
        <taxon>Polyphaga</taxon>
        <taxon>Cucujiformia</taxon>
        <taxon>Chrysomeloidea</taxon>
        <taxon>Chrysomelidae</taxon>
        <taxon>Chrysomelinae</taxon>
        <taxon>Chrysomelini</taxon>
        <taxon>Chrysomela</taxon>
    </lineage>
</organism>
<feature type="site" description="Transition state stabilizer" evidence="19">
    <location>
        <position position="417"/>
    </location>
</feature>